<evidence type="ECO:0000256" key="8">
    <source>
        <dbReference type="ARBA" id="ARBA00035100"/>
    </source>
</evidence>
<dbReference type="InterPro" id="IPR005467">
    <property type="entry name" value="His_kinase_dom"/>
</dbReference>
<dbReference type="Gene3D" id="3.30.565.10">
    <property type="entry name" value="Histidine kinase-like ATPase, C-terminal domain"/>
    <property type="match status" value="1"/>
</dbReference>
<keyword evidence="7" id="KW-0902">Two-component regulatory system</keyword>
<dbReference type="SMART" id="SM00448">
    <property type="entry name" value="REC"/>
    <property type="match status" value="1"/>
</dbReference>
<evidence type="ECO:0000259" key="16">
    <source>
        <dbReference type="PROSITE" id="PS50894"/>
    </source>
</evidence>
<comment type="function">
    <text evidence="8">Involved in the transmission of sensory signals from the chemoreceptors to the flagellar motors. CheA is autophosphorylated; it can transfer its phosphate group to either CheB or CheY.</text>
</comment>
<comment type="caution">
    <text evidence="17">The sequence shown here is derived from an EMBL/GenBank/DDBJ whole genome shotgun (WGS) entry which is preliminary data.</text>
</comment>
<evidence type="ECO:0000256" key="3">
    <source>
        <dbReference type="ARBA" id="ARBA00021495"/>
    </source>
</evidence>
<dbReference type="SMART" id="SM01231">
    <property type="entry name" value="H-kinase_dim"/>
    <property type="match status" value="1"/>
</dbReference>
<dbReference type="InterPro" id="IPR004105">
    <property type="entry name" value="CheA-like_dim"/>
</dbReference>
<comment type="caution">
    <text evidence="9">Lacks conserved residue(s) required for the propagation of feature annotation.</text>
</comment>
<dbReference type="Gene3D" id="1.20.120.160">
    <property type="entry name" value="HPT domain"/>
    <property type="match status" value="4"/>
</dbReference>
<dbReference type="InterPro" id="IPR008207">
    <property type="entry name" value="Sig_transdc_His_kin_Hpt_dom"/>
</dbReference>
<dbReference type="InterPro" id="IPR003594">
    <property type="entry name" value="HATPase_dom"/>
</dbReference>
<dbReference type="RefSeq" id="WP_081128966.1">
    <property type="nucleotide sequence ID" value="NZ_LDOS01000002.1"/>
</dbReference>
<dbReference type="PRINTS" id="PR00344">
    <property type="entry name" value="BCTRLSENSOR"/>
</dbReference>
<evidence type="ECO:0000256" key="2">
    <source>
        <dbReference type="ARBA" id="ARBA00012438"/>
    </source>
</evidence>
<feature type="compositionally biased region" description="Polar residues" evidence="12">
    <location>
        <begin position="1179"/>
        <end position="1188"/>
    </location>
</feature>
<evidence type="ECO:0000256" key="7">
    <source>
        <dbReference type="ARBA" id="ARBA00023012"/>
    </source>
</evidence>
<feature type="domain" description="HPt" evidence="16">
    <location>
        <begin position="1243"/>
        <end position="1347"/>
    </location>
</feature>
<dbReference type="PANTHER" id="PTHR43395:SF8">
    <property type="entry name" value="HISTIDINE KINASE"/>
    <property type="match status" value="1"/>
</dbReference>
<sequence>MRLDEDIDFTTLGWVKSELDETLHQARLSLEAFVQDQADTSQMRFCATYLHQVQGTLRMVELYGAAMVAEEMEQLAKSLLDGVVSDREAAYAVLMRGMMQLPDYLERLQGGHRDVPLVLLPLLNELRGCRGEAQIGETALFMPDLNAELPSFVPGLAAAPAPAAQQRALAALRTQLQLPLLAWIRNQGDAARHLAAIRGVLDGICAQCYSLPGRRLWWIAGGVAEGLERGLLDEHSVEAKKLIGKVDRNVRALIEEGETALARGDCEELARSLLYYVAHARPGSERLAAIYDTYRLDRLLPSQSEIAHAEGALAGHNRMLLDTVARAIKEDLLRVKDALDLYLRNAEHDPRQLAGEADALARVADTLGMLGLNVPRRVVHEQRETVAQLAAGARTVDESTLLDVAGALLYVESSLDDHIDRLGAEGGDDAELQLPKAEARRLLEAVLKEASTNLARVKDDLVAFIESPWVHARVAAVPELLDELAGALRMLDVPRLPELVEAIGRFVHNELVADQRVPTAEQMDLLADALASVEYFLEAVREQRPQRERILDVTQRSLSALGYWPAPALRAQPAANTGMGIAPQVAPSLSEAVSVVSGTGLDALLIGTATPAPAPSQDLAGLRFASTEPTTPPQAELPAPEAGPGEWVEITEEIEESIPSGAEPLTGFRQDGEAADAEIREVFIEEVGEEIQALNNALDTWLSTPEDMDTLRNMRRAFHTLKGSGRLVGAMELGEFAWKVENLLNRVLERSVPPGPMVQALVKHAIAALPAVQSSLQGEQAWAPLAAIMQAAERLSNGEAAELADFGLAPEAGVQRRRVTRRVWLPHAQPQPVTALETDTVAVSAEIHPDMEIAAPLLPPIDAVLLEILRSETAQHLETVQAWLAAAGDGSVSEPLLRAVHTLNGAIAMVDIPVIGHVLAPLETYLKRLRGSAERMSAAGREALGEAAALIAQVMAEYDRTQPAVPDSDALAARLIALRDALPEPEHAGAIYGIGMHVDDVHGAERAGVEPRETDLPEDEEIDAQRMEAERMESARAEAARVEAARVETERLAAERAEIERVEIERAEAMRLAAERIEAERAEVERLQAERLQAEHAQAVRAAADQAVETWLADLARPGAEPAIEATSAAPDVGALAEDALTRLLLQGLQAPDTESGAAAPQEVVSDAEPCAPGDAESSESAPQSAMGWQNAAVHAAEVPTTAPAAEPPYPQPAPELAASARLPEAPIPIFPDDAQPDGHLSLAESDPDLLEVFVQEGLEILDQADVRLNAWRAQPDAHDAVIGLQRDLHTLKGGARMAGILPVGDLAHAMESLLDAVAAGRRLGDTAVVASLERGFDRLHELVERVQHGHAVALPVNAINLFERLAEVGVASAARAAKAEPAVVPAVVDTTARVPLQPLPPIEAEDVVRTTQEMVRVRSDVLDTLVNQAGEVSIYRSRLEQQISTFRFNLVELDQTVARLRDQLRKLEIETEAQIIARFQREQQIAAHDSGFDPLELDRFSQLQQYSRALAESVSDLASLQGLLDDTTRQSETLLLQQSRVSSELQEGLMRTRMVPFEALVPSLRRTLRQAVQDLNRRAQLRVEGAHGEMDRTLLERMKAPFEHMLRNAVAHGIEAAAERAAAGKPEEGTVTIRVSREATEVLLDVSDDGRGLDRDAIRGKAIERGLLRPDAELSDRDLYAFILESGFSTAGEITQIAGRGVGMDVVASEIKQLGGSLAIDSVHGHGTRFQIRLPFTLAVTQAILIKQGESVFAVPMTSVQGMARITREDLAARLLDAAPMYTYAGERYVIHELGRLLGVGTRHSDEPQLPLLLIRSGELRAAVHVDQVVGSREIVVKSVGPQISSVPGLFGATIMGDGSVVIILDLPPLVRRGTALGQHADAAAHAAAEDGNATQSIAAPTSLLAAAPRARPLVMVVDDSITMRKVTSRVLERVEMDVITAKDGIDALERLQERTPDVMLLDIEMPRMDGYELATHMKNDPRLKRVPIIMITSRSGEKHRQRALEIGVERYLGKPYQEADLLRNVQEVLSGQHA</sequence>
<comment type="catalytic activity">
    <reaction evidence="1">
        <text>ATP + protein L-histidine = ADP + protein N-phospho-L-histidine.</text>
        <dbReference type="EC" id="2.7.13.3"/>
    </reaction>
</comment>
<dbReference type="InterPro" id="IPR011006">
    <property type="entry name" value="CheY-like_superfamily"/>
</dbReference>
<feature type="domain" description="HPt" evidence="16">
    <location>
        <begin position="672"/>
        <end position="779"/>
    </location>
</feature>
<evidence type="ECO:0000256" key="4">
    <source>
        <dbReference type="ARBA" id="ARBA00022553"/>
    </source>
</evidence>
<dbReference type="SUPFAM" id="SSF47226">
    <property type="entry name" value="Histidine-containing phosphotransfer domain, HPT domain"/>
    <property type="match status" value="5"/>
</dbReference>
<dbReference type="GO" id="GO:0006935">
    <property type="term" value="P:chemotaxis"/>
    <property type="evidence" value="ECO:0007669"/>
    <property type="project" value="InterPro"/>
</dbReference>
<evidence type="ECO:0000256" key="6">
    <source>
        <dbReference type="ARBA" id="ARBA00022777"/>
    </source>
</evidence>
<dbReference type="SMART" id="SM00073">
    <property type="entry name" value="HPT"/>
    <property type="match status" value="2"/>
</dbReference>
<dbReference type="PROSITE" id="PS50894">
    <property type="entry name" value="HPT"/>
    <property type="match status" value="4"/>
</dbReference>
<protein>
    <recommendedName>
        <fullName evidence="3">Chemotaxis protein CheA</fullName>
        <ecNumber evidence="2">2.7.13.3</ecNumber>
    </recommendedName>
</protein>
<dbReference type="SUPFAM" id="SSF52172">
    <property type="entry name" value="CheY-like"/>
    <property type="match status" value="1"/>
</dbReference>
<proteinExistence type="predicted"/>
<dbReference type="FunFam" id="3.30.565.10:FF:000016">
    <property type="entry name" value="Chemotaxis protein CheA, putative"/>
    <property type="match status" value="1"/>
</dbReference>
<dbReference type="InterPro" id="IPR001789">
    <property type="entry name" value="Sig_transdc_resp-reg_receiver"/>
</dbReference>
<dbReference type="Gene3D" id="1.10.287.560">
    <property type="entry name" value="Histidine kinase CheA-like, homodimeric domain"/>
    <property type="match status" value="1"/>
</dbReference>
<dbReference type="PROSITE" id="PS50851">
    <property type="entry name" value="CHEW"/>
    <property type="match status" value="1"/>
</dbReference>
<dbReference type="InterPro" id="IPR058661">
    <property type="entry name" value="FimL_2nd"/>
</dbReference>
<dbReference type="PROSITE" id="PS50109">
    <property type="entry name" value="HIS_KIN"/>
    <property type="match status" value="1"/>
</dbReference>
<feature type="domain" description="Response regulatory" evidence="14">
    <location>
        <begin position="1915"/>
        <end position="2031"/>
    </location>
</feature>
<dbReference type="PANTHER" id="PTHR43395">
    <property type="entry name" value="SENSOR HISTIDINE KINASE CHEA"/>
    <property type="match status" value="1"/>
</dbReference>
<dbReference type="InterPro" id="IPR004358">
    <property type="entry name" value="Sig_transdc_His_kin-like_C"/>
</dbReference>
<dbReference type="Gene3D" id="3.40.50.2300">
    <property type="match status" value="1"/>
</dbReference>
<keyword evidence="5" id="KW-0808">Transferase</keyword>
<evidence type="ECO:0000256" key="10">
    <source>
        <dbReference type="PROSITE-ProRule" id="PRU00169"/>
    </source>
</evidence>
<dbReference type="CDD" id="cd00088">
    <property type="entry name" value="HPT"/>
    <property type="match status" value="2"/>
</dbReference>
<feature type="domain" description="HPt" evidence="16">
    <location>
        <begin position="435"/>
        <end position="543"/>
    </location>
</feature>
<feature type="modified residue" description="4-aspartylphosphate" evidence="10">
    <location>
        <position position="1964"/>
    </location>
</feature>
<dbReference type="Proteomes" id="UP000307749">
    <property type="component" value="Unassembled WGS sequence"/>
</dbReference>
<keyword evidence="11" id="KW-0175">Coiled coil</keyword>
<dbReference type="InterPro" id="IPR037006">
    <property type="entry name" value="CheA-like_homodim_sf"/>
</dbReference>
<dbReference type="InterPro" id="IPR051315">
    <property type="entry name" value="Bact_Chemotaxis_CheA"/>
</dbReference>
<feature type="modified residue" description="Phosphohistidine" evidence="9">
    <location>
        <position position="719"/>
    </location>
</feature>
<evidence type="ECO:0000256" key="5">
    <source>
        <dbReference type="ARBA" id="ARBA00022679"/>
    </source>
</evidence>
<evidence type="ECO:0000256" key="1">
    <source>
        <dbReference type="ARBA" id="ARBA00000085"/>
    </source>
</evidence>
<dbReference type="Gene3D" id="2.30.30.40">
    <property type="entry name" value="SH3 Domains"/>
    <property type="match status" value="1"/>
</dbReference>
<dbReference type="GO" id="GO:0005737">
    <property type="term" value="C:cytoplasm"/>
    <property type="evidence" value="ECO:0007669"/>
    <property type="project" value="InterPro"/>
</dbReference>
<dbReference type="OrthoDB" id="9803176at2"/>
<name>A0A4S3KPF1_9GAMM</name>
<dbReference type="Pfam" id="PF01627">
    <property type="entry name" value="Hpt"/>
    <property type="match status" value="4"/>
</dbReference>
<evidence type="ECO:0000259" key="14">
    <source>
        <dbReference type="PROSITE" id="PS50110"/>
    </source>
</evidence>
<evidence type="ECO:0000259" key="15">
    <source>
        <dbReference type="PROSITE" id="PS50851"/>
    </source>
</evidence>
<dbReference type="Pfam" id="PF26379">
    <property type="entry name" value="FimL_2nd"/>
    <property type="match status" value="1"/>
</dbReference>
<dbReference type="CDD" id="cd17546">
    <property type="entry name" value="REC_hyHK_CKI1_RcsC-like"/>
    <property type="match status" value="1"/>
</dbReference>
<dbReference type="InterPro" id="IPR002545">
    <property type="entry name" value="CheW-lke_dom"/>
</dbReference>
<accession>A0A4S3KPF1</accession>
<dbReference type="SMART" id="SM00387">
    <property type="entry name" value="HATPase_c"/>
    <property type="match status" value="1"/>
</dbReference>
<dbReference type="EMBL" id="MWQO01000029">
    <property type="protein sequence ID" value="THD10318.1"/>
    <property type="molecule type" value="Genomic_DNA"/>
</dbReference>
<evidence type="ECO:0000313" key="18">
    <source>
        <dbReference type="Proteomes" id="UP000307749"/>
    </source>
</evidence>
<dbReference type="SUPFAM" id="SSF55874">
    <property type="entry name" value="ATPase domain of HSP90 chaperone/DNA topoisomerase II/histidine kinase"/>
    <property type="match status" value="1"/>
</dbReference>
<dbReference type="Pfam" id="PF01584">
    <property type="entry name" value="CheW"/>
    <property type="match status" value="1"/>
</dbReference>
<dbReference type="InterPro" id="IPR036641">
    <property type="entry name" value="HPT_dom_sf"/>
</dbReference>
<dbReference type="STRING" id="993689.GCA_002077135_02968"/>
<dbReference type="InterPro" id="IPR036061">
    <property type="entry name" value="CheW-like_dom_sf"/>
</dbReference>
<evidence type="ECO:0000313" key="17">
    <source>
        <dbReference type="EMBL" id="THD10318.1"/>
    </source>
</evidence>
<dbReference type="SUPFAM" id="SSF50341">
    <property type="entry name" value="CheW-like"/>
    <property type="match status" value="1"/>
</dbReference>
<dbReference type="SMART" id="SM00260">
    <property type="entry name" value="CheW"/>
    <property type="match status" value="1"/>
</dbReference>
<feature type="domain" description="HPt" evidence="16">
    <location>
        <begin position="858"/>
        <end position="968"/>
    </location>
</feature>
<feature type="modified residue" description="Phosphohistidine" evidence="9">
    <location>
        <position position="1290"/>
    </location>
</feature>
<dbReference type="GO" id="GO:0000155">
    <property type="term" value="F:phosphorelay sensor kinase activity"/>
    <property type="evidence" value="ECO:0007669"/>
    <property type="project" value="InterPro"/>
</dbReference>
<feature type="domain" description="Histidine kinase" evidence="13">
    <location>
        <begin position="1506"/>
        <end position="1739"/>
    </location>
</feature>
<dbReference type="Pfam" id="PF02518">
    <property type="entry name" value="HATPase_c"/>
    <property type="match status" value="1"/>
</dbReference>
<dbReference type="Pfam" id="PF00072">
    <property type="entry name" value="Response_reg"/>
    <property type="match status" value="1"/>
</dbReference>
<gene>
    <name evidence="17" type="ORF">B1806_08775</name>
</gene>
<reference evidence="17 18" key="1">
    <citation type="submission" date="2017-02" db="EMBL/GenBank/DDBJ databases">
        <title>Whole genome sequencing of Metallibacterium scheffleri DSM 24874 (T).</title>
        <authorList>
            <person name="Kumar S."/>
            <person name="Patil P."/>
            <person name="Patil P.B."/>
        </authorList>
    </citation>
    <scope>NUCLEOTIDE SEQUENCE [LARGE SCALE GENOMIC DNA]</scope>
    <source>
        <strain evidence="17 18">DSM 24874</strain>
    </source>
</reference>
<feature type="modified residue" description="Phosphohistidine" evidence="9">
    <location>
        <position position="901"/>
    </location>
</feature>
<organism evidence="17 18">
    <name type="scientific">Metallibacterium scheffleri</name>
    <dbReference type="NCBI Taxonomy" id="993689"/>
    <lineage>
        <taxon>Bacteria</taxon>
        <taxon>Pseudomonadati</taxon>
        <taxon>Pseudomonadota</taxon>
        <taxon>Gammaproteobacteria</taxon>
        <taxon>Lysobacterales</taxon>
        <taxon>Rhodanobacteraceae</taxon>
        <taxon>Metallibacterium</taxon>
    </lineage>
</organism>
<evidence type="ECO:0000259" key="13">
    <source>
        <dbReference type="PROSITE" id="PS50109"/>
    </source>
</evidence>
<evidence type="ECO:0000256" key="9">
    <source>
        <dbReference type="PROSITE-ProRule" id="PRU00110"/>
    </source>
</evidence>
<dbReference type="InterPro" id="IPR036890">
    <property type="entry name" value="HATPase_C_sf"/>
</dbReference>
<feature type="coiled-coil region" evidence="11">
    <location>
        <begin position="1032"/>
        <end position="1097"/>
    </location>
</feature>
<feature type="region of interest" description="Disordered" evidence="12">
    <location>
        <begin position="1153"/>
        <end position="1192"/>
    </location>
</feature>
<dbReference type="EC" id="2.7.13.3" evidence="2"/>
<feature type="domain" description="CheW-like" evidence="15">
    <location>
        <begin position="1741"/>
        <end position="1877"/>
    </location>
</feature>
<keyword evidence="18" id="KW-1185">Reference proteome</keyword>
<evidence type="ECO:0000256" key="12">
    <source>
        <dbReference type="SAM" id="MobiDB-lite"/>
    </source>
</evidence>
<dbReference type="PROSITE" id="PS50110">
    <property type="entry name" value="RESPONSE_REGULATORY"/>
    <property type="match status" value="1"/>
</dbReference>
<keyword evidence="6" id="KW-0418">Kinase</keyword>
<keyword evidence="4 10" id="KW-0597">Phosphoprotein</keyword>
<evidence type="ECO:0000256" key="11">
    <source>
        <dbReference type="SAM" id="Coils"/>
    </source>
</evidence>